<keyword evidence="1" id="KW-0649">Protein kinase inhibitor</keyword>
<protein>
    <submittedName>
        <fullName evidence="4">Uncharacterized protein</fullName>
    </submittedName>
</protein>
<gene>
    <name evidence="4" type="ORF">NYM_LOCUS22362</name>
</gene>
<evidence type="ECO:0000256" key="2">
    <source>
        <dbReference type="ARBA" id="ARBA00023306"/>
    </source>
</evidence>
<dbReference type="EMBL" id="LR721784">
    <property type="protein sequence ID" value="VVW50073.1"/>
    <property type="molecule type" value="Genomic_DNA"/>
</dbReference>
<evidence type="ECO:0000256" key="1">
    <source>
        <dbReference type="ARBA" id="ARBA00023013"/>
    </source>
</evidence>
<dbReference type="Gramene" id="NC6G0258170.1">
    <property type="protein sequence ID" value="NC6G0258170.1:cds"/>
    <property type="gene ID" value="NC6G0258170"/>
</dbReference>
<evidence type="ECO:0000313" key="4">
    <source>
        <dbReference type="EMBL" id="VVW50073.1"/>
    </source>
</evidence>
<keyword evidence="2" id="KW-0131">Cell cycle</keyword>
<dbReference type="AlphaFoldDB" id="A0A5K1EGD9"/>
<accession>A0A5K1EGD9</accession>
<dbReference type="PANTHER" id="PTHR33142">
    <property type="entry name" value="CYCLIN-DEPENDENT PROTEIN KINASE INHIBITOR SMR13"/>
    <property type="match status" value="1"/>
</dbReference>
<organism evidence="4">
    <name type="scientific">Nymphaea colorata</name>
    <name type="common">pocket water lily</name>
    <dbReference type="NCBI Taxonomy" id="210225"/>
    <lineage>
        <taxon>Eukaryota</taxon>
        <taxon>Viridiplantae</taxon>
        <taxon>Streptophyta</taxon>
        <taxon>Embryophyta</taxon>
        <taxon>Tracheophyta</taxon>
        <taxon>Spermatophyta</taxon>
        <taxon>Magnoliopsida</taxon>
        <taxon>Nymphaeales</taxon>
        <taxon>Nymphaeaceae</taxon>
        <taxon>Nymphaea</taxon>
    </lineage>
</organism>
<dbReference type="GO" id="GO:0005634">
    <property type="term" value="C:nucleus"/>
    <property type="evidence" value="ECO:0007669"/>
    <property type="project" value="TreeGrafter"/>
</dbReference>
<dbReference type="PANTHER" id="PTHR33142:SF15">
    <property type="entry name" value="CYCLIN-DEPENDENT PROTEIN KINASE INHIBITOR SMR4"/>
    <property type="match status" value="1"/>
</dbReference>
<reference evidence="4" key="1">
    <citation type="submission" date="2019-09" db="EMBL/GenBank/DDBJ databases">
        <authorList>
            <person name="Zhang L."/>
        </authorList>
    </citation>
    <scope>NUCLEOTIDE SEQUENCE</scope>
</reference>
<name>A0A5K1EGD9_9MAGN</name>
<dbReference type="GO" id="GO:0004860">
    <property type="term" value="F:protein kinase inhibitor activity"/>
    <property type="evidence" value="ECO:0007669"/>
    <property type="project" value="UniProtKB-KW"/>
</dbReference>
<proteinExistence type="predicted"/>
<feature type="region of interest" description="Disordered" evidence="3">
    <location>
        <begin position="35"/>
        <end position="54"/>
    </location>
</feature>
<feature type="compositionally biased region" description="Basic residues" evidence="3">
    <location>
        <begin position="35"/>
        <end position="48"/>
    </location>
</feature>
<evidence type="ECO:0000256" key="3">
    <source>
        <dbReference type="SAM" id="MobiDB-lite"/>
    </source>
</evidence>
<dbReference type="InterPro" id="IPR040389">
    <property type="entry name" value="SMR"/>
</dbReference>
<dbReference type="GO" id="GO:0032875">
    <property type="term" value="P:regulation of DNA endoreduplication"/>
    <property type="evidence" value="ECO:0007669"/>
    <property type="project" value="InterPro"/>
</dbReference>
<sequence length="78" mass="8541">MGGEYEESEVEVEEGCQTPKHAMIPATFACPPPPKKKAAAAFSKKKKAPPPNGYFHPPDLELELFFASNAAPRRQAWA</sequence>